<evidence type="ECO:0000256" key="9">
    <source>
        <dbReference type="PROSITE-ProRule" id="PRU00330"/>
    </source>
</evidence>
<dbReference type="InterPro" id="IPR059120">
    <property type="entry name" value="Cullin-like_AB"/>
</dbReference>
<dbReference type="OrthoDB" id="27073at2759"/>
<keyword evidence="14" id="KW-1185">Reference proteome</keyword>
<evidence type="ECO:0000256" key="6">
    <source>
        <dbReference type="ARBA" id="ARBA00022843"/>
    </source>
</evidence>
<dbReference type="Proteomes" id="UP000594260">
    <property type="component" value="Unplaced"/>
</dbReference>
<evidence type="ECO:0000256" key="5">
    <source>
        <dbReference type="ARBA" id="ARBA00022786"/>
    </source>
</evidence>
<evidence type="ECO:0000256" key="7">
    <source>
        <dbReference type="ARBA" id="ARBA00023242"/>
    </source>
</evidence>
<dbReference type="KEGG" id="vde:111252882"/>
<feature type="compositionally biased region" description="Low complexity" evidence="11">
    <location>
        <begin position="640"/>
        <end position="658"/>
    </location>
</feature>
<dbReference type="InterPro" id="IPR016157">
    <property type="entry name" value="Cullin_CS"/>
</dbReference>
<dbReference type="EnsemblMetazoa" id="XM_022811483">
    <property type="protein sequence ID" value="XP_022667218"/>
    <property type="gene ID" value="LOC111252882"/>
</dbReference>
<dbReference type="SMART" id="SM00182">
    <property type="entry name" value="CULLIN"/>
    <property type="match status" value="1"/>
</dbReference>
<organism evidence="13 14">
    <name type="scientific">Varroa destructor</name>
    <name type="common">Honeybee mite</name>
    <dbReference type="NCBI Taxonomy" id="109461"/>
    <lineage>
        <taxon>Eukaryota</taxon>
        <taxon>Metazoa</taxon>
        <taxon>Ecdysozoa</taxon>
        <taxon>Arthropoda</taxon>
        <taxon>Chelicerata</taxon>
        <taxon>Arachnida</taxon>
        <taxon>Acari</taxon>
        <taxon>Parasitiformes</taxon>
        <taxon>Mesostigmata</taxon>
        <taxon>Gamasina</taxon>
        <taxon>Dermanyssoidea</taxon>
        <taxon>Varroidae</taxon>
        <taxon>Varroa</taxon>
    </lineage>
</organism>
<dbReference type="Gene3D" id="1.10.10.10">
    <property type="entry name" value="Winged helix-like DNA-binding domain superfamily/Winged helix DNA-binding domain"/>
    <property type="match status" value="1"/>
</dbReference>
<feature type="region of interest" description="Disordered" evidence="11">
    <location>
        <begin position="635"/>
        <end position="659"/>
    </location>
</feature>
<dbReference type="Pfam" id="PF00888">
    <property type="entry name" value="Cullin"/>
    <property type="match status" value="1"/>
</dbReference>
<dbReference type="EnsemblMetazoa" id="XM_022811484">
    <property type="protein sequence ID" value="XP_022667219"/>
    <property type="gene ID" value="LOC111252882"/>
</dbReference>
<dbReference type="SUPFAM" id="SSF75632">
    <property type="entry name" value="Cullin homology domain"/>
    <property type="match status" value="1"/>
</dbReference>
<dbReference type="OMA" id="PRPVWND"/>
<evidence type="ECO:0000256" key="11">
    <source>
        <dbReference type="SAM" id="MobiDB-lite"/>
    </source>
</evidence>
<dbReference type="RefSeq" id="XP_022667217.1">
    <property type="nucleotide sequence ID" value="XM_022811482.1"/>
</dbReference>
<evidence type="ECO:0000313" key="13">
    <source>
        <dbReference type="EnsemblMetazoa" id="XP_022667219"/>
    </source>
</evidence>
<comment type="subcellular location">
    <subcellularLocation>
        <location evidence="1">Nucleus</location>
    </subcellularLocation>
</comment>
<dbReference type="GO" id="GO:0031625">
    <property type="term" value="F:ubiquitin protein ligase binding"/>
    <property type="evidence" value="ECO:0007669"/>
    <property type="project" value="InterPro"/>
</dbReference>
<reference evidence="13" key="1">
    <citation type="submission" date="2021-01" db="UniProtKB">
        <authorList>
            <consortium name="EnsemblMetazoa"/>
        </authorList>
    </citation>
    <scope>IDENTIFICATION</scope>
</reference>
<sequence length="774" mass="89020">MKPKQLNFEDVWCELSTTVHDIMIGTVSRESWYEGYWHVYHLCVATPESLADKLYAAMDQFFLEHVTKLHRAVQEDAKQMGMLKAYFSHWGKYVQGVRYLDRLFHYLNHEWVKKKRVSDADIAYGAFEADELVLEIGELGLDIWMKQMLQPLQTNLVELILDVVQMDRMPNMSNPDADYVKGVVDSFVDVESFRKKKSALEFYREFEKSYLETTNKYYTQVSHGLIGNIDCSSFMEKVLQYVRQEELRSRKFLDSSSFSNVIKECERVMVGDHLDFIYHEARTMVAELNCKDLSNMYILLKPLDNNCMQPLIKEVQNRIEKVGEQLLQDIDPDNVAQSFVDSVLRVHDDYRDLITKVFNSDQQFIAALDRACISIINSSHPKVIYKAPELLARYCDQVLKKGPKALNDQDELEKRLGKSIIVFKYLDEKDHFQKSYSKLLAKRLIHGVSASMDSEELMINMLKQACGFEYTSKLHRMYTDMSLSTDLNVKFNEYLSENPTLVGTGLGLAFSISVLQACAWPMATQPVSTFAPPQQLERSITLFEAFYKDKFNGRKLTWLHNLSNADVRLNYSEGGKIYTMTCSTFTMAVVLMFEHENTMSYDALKISTQLQDDYLARALQALVEAKLLLFEGSGSGDQLSGTEGSSSSRGTPSPSPVSFGPNTMFSLNFQFSHRRTKFKIMSAPVKEQVTGQEQEQTAASLEEDRKVYLQALIVRIMKVRKMAKHSELIEQVITQATERFRPNVAMIKKCIEGLIDKQYIERMPNSTDEYSYVS</sequence>
<dbReference type="EnsemblMetazoa" id="XM_022811481">
    <property type="protein sequence ID" value="XP_022667216"/>
    <property type="gene ID" value="LOC111252882"/>
</dbReference>
<name>A0A7M7KI88_VARDE</name>
<dbReference type="GO" id="GO:0006511">
    <property type="term" value="P:ubiquitin-dependent protein catabolic process"/>
    <property type="evidence" value="ECO:0007669"/>
    <property type="project" value="InterPro"/>
</dbReference>
<evidence type="ECO:0000313" key="14">
    <source>
        <dbReference type="Proteomes" id="UP000594260"/>
    </source>
</evidence>
<dbReference type="AlphaFoldDB" id="A0A7M7KI88"/>
<dbReference type="PROSITE" id="PS01256">
    <property type="entry name" value="CULLIN_1"/>
    <property type="match status" value="1"/>
</dbReference>
<dbReference type="EnsemblMetazoa" id="XM_022811482">
    <property type="protein sequence ID" value="XP_022667217"/>
    <property type="gene ID" value="LOC111252882"/>
</dbReference>
<dbReference type="RefSeq" id="XP_022667216.1">
    <property type="nucleotide sequence ID" value="XM_022811481.1"/>
</dbReference>
<dbReference type="InParanoid" id="A0A7M7KI88"/>
<evidence type="ECO:0000256" key="2">
    <source>
        <dbReference type="ARBA" id="ARBA00004906"/>
    </source>
</evidence>
<evidence type="ECO:0000256" key="3">
    <source>
        <dbReference type="ARBA" id="ARBA00006019"/>
    </source>
</evidence>
<dbReference type="FunFam" id="1.20.1310.10:FF:000012">
    <property type="entry name" value="Cullin 2"/>
    <property type="match status" value="1"/>
</dbReference>
<evidence type="ECO:0000256" key="8">
    <source>
        <dbReference type="ARBA" id="ARBA00069610"/>
    </source>
</evidence>
<dbReference type="RefSeq" id="XP_022667219.1">
    <property type="nucleotide sequence ID" value="XM_022811484.1"/>
</dbReference>
<dbReference type="InterPro" id="IPR045093">
    <property type="entry name" value="Cullin"/>
</dbReference>
<dbReference type="FunCoup" id="A0A7M7KI88">
    <property type="interactions" value="1495"/>
</dbReference>
<dbReference type="Pfam" id="PF10557">
    <property type="entry name" value="Cullin_Nedd8"/>
    <property type="match status" value="1"/>
</dbReference>
<dbReference type="Pfam" id="PF26557">
    <property type="entry name" value="Cullin_AB"/>
    <property type="match status" value="1"/>
</dbReference>
<evidence type="ECO:0000256" key="4">
    <source>
        <dbReference type="ARBA" id="ARBA00022499"/>
    </source>
</evidence>
<protein>
    <recommendedName>
        <fullName evidence="8">Cullin-2</fullName>
    </recommendedName>
</protein>
<keyword evidence="5" id="KW-0833">Ubl conjugation pathway</keyword>
<keyword evidence="6" id="KW-0832">Ubl conjugation</keyword>
<dbReference type="Gene3D" id="1.20.1310.10">
    <property type="entry name" value="Cullin Repeats"/>
    <property type="match status" value="4"/>
</dbReference>
<comment type="pathway">
    <text evidence="2">Protein modification; protein ubiquitination.</text>
</comment>
<dbReference type="GO" id="GO:0031462">
    <property type="term" value="C:Cul2-RING ubiquitin ligase complex"/>
    <property type="evidence" value="ECO:0007669"/>
    <property type="project" value="UniProtKB-ARBA"/>
</dbReference>
<dbReference type="SUPFAM" id="SSF74788">
    <property type="entry name" value="Cullin repeat-like"/>
    <property type="match status" value="1"/>
</dbReference>
<evidence type="ECO:0000259" key="12">
    <source>
        <dbReference type="PROSITE" id="PS50069"/>
    </source>
</evidence>
<feature type="domain" description="Cullin family profile" evidence="12">
    <location>
        <begin position="386"/>
        <end position="623"/>
    </location>
</feature>
<keyword evidence="4" id="KW-1017">Isopeptide bond</keyword>
<dbReference type="CTD" id="8453"/>
<dbReference type="InterPro" id="IPR036317">
    <property type="entry name" value="Cullin_homology_sf"/>
</dbReference>
<comment type="similarity">
    <text evidence="3 9 10">Belongs to the cullin family.</text>
</comment>
<dbReference type="SUPFAM" id="SSF46785">
    <property type="entry name" value="Winged helix' DNA-binding domain"/>
    <property type="match status" value="1"/>
</dbReference>
<dbReference type="Gene3D" id="3.30.230.130">
    <property type="entry name" value="Cullin, Chain C, Domain 2"/>
    <property type="match status" value="1"/>
</dbReference>
<dbReference type="FunFam" id="1.10.10.10:FF:000014">
    <property type="entry name" value="Cullin 1"/>
    <property type="match status" value="1"/>
</dbReference>
<dbReference type="InterPro" id="IPR016159">
    <property type="entry name" value="Cullin_repeat-like_dom_sf"/>
</dbReference>
<dbReference type="RefSeq" id="XP_022667215.1">
    <property type="nucleotide sequence ID" value="XM_022811480.1"/>
</dbReference>
<evidence type="ECO:0000256" key="10">
    <source>
        <dbReference type="RuleBase" id="RU003829"/>
    </source>
</evidence>
<dbReference type="GeneID" id="111252882"/>
<dbReference type="InterPro" id="IPR001373">
    <property type="entry name" value="Cullin_N"/>
</dbReference>
<dbReference type="InterPro" id="IPR016158">
    <property type="entry name" value="Cullin_homology"/>
</dbReference>
<dbReference type="GO" id="GO:0005634">
    <property type="term" value="C:nucleus"/>
    <property type="evidence" value="ECO:0007669"/>
    <property type="project" value="UniProtKB-SubCell"/>
</dbReference>
<dbReference type="InterPro" id="IPR036388">
    <property type="entry name" value="WH-like_DNA-bd_sf"/>
</dbReference>
<dbReference type="InterPro" id="IPR019559">
    <property type="entry name" value="Cullin_neddylation_domain"/>
</dbReference>
<dbReference type="EnsemblMetazoa" id="XM_022811480">
    <property type="protein sequence ID" value="XP_022667215"/>
    <property type="gene ID" value="LOC111252882"/>
</dbReference>
<accession>A0A7M7KI88</accession>
<dbReference type="PROSITE" id="PS50069">
    <property type="entry name" value="CULLIN_2"/>
    <property type="match status" value="1"/>
</dbReference>
<keyword evidence="7" id="KW-0539">Nucleus</keyword>
<dbReference type="RefSeq" id="XP_022667218.1">
    <property type="nucleotide sequence ID" value="XM_022811483.1"/>
</dbReference>
<evidence type="ECO:0000256" key="1">
    <source>
        <dbReference type="ARBA" id="ARBA00004123"/>
    </source>
</evidence>
<dbReference type="SMART" id="SM00884">
    <property type="entry name" value="Cullin_Nedd8"/>
    <property type="match status" value="1"/>
</dbReference>
<dbReference type="FunFam" id="1.20.1310.10:FF:000022">
    <property type="entry name" value="Cullin-2 isoform 2"/>
    <property type="match status" value="1"/>
</dbReference>
<proteinExistence type="inferred from homology"/>
<dbReference type="InterPro" id="IPR036390">
    <property type="entry name" value="WH_DNA-bd_sf"/>
</dbReference>
<dbReference type="PANTHER" id="PTHR11932">
    <property type="entry name" value="CULLIN"/>
    <property type="match status" value="1"/>
</dbReference>